<dbReference type="STRING" id="1385369.N825_21005"/>
<keyword evidence="2" id="KW-0808">Transferase</keyword>
<dbReference type="Pfam" id="PF01425">
    <property type="entry name" value="Amidase"/>
    <property type="match status" value="1"/>
</dbReference>
<dbReference type="InterPro" id="IPR020556">
    <property type="entry name" value="Amidase_CS"/>
</dbReference>
<gene>
    <name evidence="2" type="ORF">N825_21005</name>
</gene>
<dbReference type="PANTHER" id="PTHR11895">
    <property type="entry name" value="TRANSAMIDASE"/>
    <property type="match status" value="1"/>
</dbReference>
<dbReference type="InterPro" id="IPR036928">
    <property type="entry name" value="AS_sf"/>
</dbReference>
<dbReference type="GO" id="GO:0016740">
    <property type="term" value="F:transferase activity"/>
    <property type="evidence" value="ECO:0007669"/>
    <property type="project" value="UniProtKB-KW"/>
</dbReference>
<dbReference type="PANTHER" id="PTHR11895:SF176">
    <property type="entry name" value="AMIDASE AMID-RELATED"/>
    <property type="match status" value="1"/>
</dbReference>
<dbReference type="SUPFAM" id="SSF75304">
    <property type="entry name" value="Amidase signature (AS) enzymes"/>
    <property type="match status" value="1"/>
</dbReference>
<sequence>MSNVEPWKLSLRDAADAIRAGTLKSEALAEACLDRIARTEDLNCVVAVDRGQALSAARAADAAVAAGRELGPLHGVPLGHKDMFYRAGRASDCGTTIRRGFVPDHTSAALERLDWAGALDIARLHMSEFAMGPSGHNAHLGRCRNPWNPDYITGGSSSGSGAAVAARLVFGALGSDTGGSVRLPAAMCGVVGLKPTQGRISRYGIMPLSESLDCVGPLARTVRDVARLMDVLAGYDPRDTGTVAAPVSDYEAGLDRAGGQRLDGVRIGVPTSFYFDGIDAEVANRVEEAMRVLEGLGAVLSDVPLPDHDQIAELANVTFTPEAAMLHLPWLRERPDDYGPQVRARLLQGLVIPATAYLQAKSLRGVLLKSMLEGPFAQCDALVTPMLGTPAPTGAETDVAAGEGMAAVVGKLAHMTRPVSYLGLPALSMPAGFTSNGLPTAIQLIGKPFAEATLLGIGDAYEQATHWTEHAPPL</sequence>
<dbReference type="PROSITE" id="PS00571">
    <property type="entry name" value="AMIDASES"/>
    <property type="match status" value="1"/>
</dbReference>
<proteinExistence type="predicted"/>
<dbReference type="AlphaFoldDB" id="W9GTK3"/>
<evidence type="ECO:0000259" key="1">
    <source>
        <dbReference type="Pfam" id="PF01425"/>
    </source>
</evidence>
<dbReference type="PATRIC" id="fig|1385369.3.peg.5741"/>
<dbReference type="RefSeq" id="WP_037459280.1">
    <property type="nucleotide sequence ID" value="NZ_AVFL01000029.1"/>
</dbReference>
<keyword evidence="3" id="KW-1185">Reference proteome</keyword>
<name>W9GTK3_9PROT</name>
<organism evidence="2 3">
    <name type="scientific">Skermanella stibiiresistens SB22</name>
    <dbReference type="NCBI Taxonomy" id="1385369"/>
    <lineage>
        <taxon>Bacteria</taxon>
        <taxon>Pseudomonadati</taxon>
        <taxon>Pseudomonadota</taxon>
        <taxon>Alphaproteobacteria</taxon>
        <taxon>Rhodospirillales</taxon>
        <taxon>Azospirillaceae</taxon>
        <taxon>Skermanella</taxon>
    </lineage>
</organism>
<protein>
    <submittedName>
        <fullName evidence="2">Glutamyl-tRNA amidotransferase subunit A</fullName>
    </submittedName>
</protein>
<feature type="domain" description="Amidase" evidence="1">
    <location>
        <begin position="28"/>
        <end position="455"/>
    </location>
</feature>
<reference evidence="2 3" key="1">
    <citation type="submission" date="2013-08" db="EMBL/GenBank/DDBJ databases">
        <title>The genome sequence of Skermanella stibiiresistens.</title>
        <authorList>
            <person name="Zhu W."/>
            <person name="Wang G."/>
        </authorList>
    </citation>
    <scope>NUCLEOTIDE SEQUENCE [LARGE SCALE GENOMIC DNA]</scope>
    <source>
        <strain evidence="2 3">SB22</strain>
    </source>
</reference>
<comment type="caution">
    <text evidence="2">The sequence shown here is derived from an EMBL/GenBank/DDBJ whole genome shotgun (WGS) entry which is preliminary data.</text>
</comment>
<dbReference type="InterPro" id="IPR023631">
    <property type="entry name" value="Amidase_dom"/>
</dbReference>
<dbReference type="Gene3D" id="3.90.1300.10">
    <property type="entry name" value="Amidase signature (AS) domain"/>
    <property type="match status" value="1"/>
</dbReference>
<evidence type="ECO:0000313" key="3">
    <source>
        <dbReference type="Proteomes" id="UP000019486"/>
    </source>
</evidence>
<dbReference type="InterPro" id="IPR000120">
    <property type="entry name" value="Amidase"/>
</dbReference>
<dbReference type="Proteomes" id="UP000019486">
    <property type="component" value="Unassembled WGS sequence"/>
</dbReference>
<dbReference type="OrthoDB" id="9811471at2"/>
<accession>W9GTK3</accession>
<dbReference type="EMBL" id="AVFL01000029">
    <property type="protein sequence ID" value="EWY37210.1"/>
    <property type="molecule type" value="Genomic_DNA"/>
</dbReference>
<evidence type="ECO:0000313" key="2">
    <source>
        <dbReference type="EMBL" id="EWY37210.1"/>
    </source>
</evidence>